<keyword evidence="2" id="KW-1185">Reference proteome</keyword>
<sequence>MLSYATLVLDQSIDCGTSASFSLNKSQTVAACKQSNALPSLAPLLDHDYTKNVSSSLNFSSGLSCLSNTANIFDLTSDTSVMRQESECDHMNTAGPSTVPQDITSSYQSIGTNELLHSTHEHDTVRVIEEISADTAQSYGNSFDLNLSNLDQEASPYLSSINLNEYNAIAPLSSVCTIVKDRTDPCQSSPCILTHTMPMKKIRNTFRYEKDSLHSVFLNAARNKSLCGVIDVTDTEDSCSDSVGTNETFNGLSLGDSLLEDGGLRAEFSIHSSSNSNERPCGLFEHDFPLSYDNDLMDLNELLDRCLHDTNITEHTDEALNSFASPICPNSDLASQCSRAVVNTSERTSLSVYPDNHPRERKFSLDVASSQGNIPAAQDRRSEPLTCASNDMQGELC</sequence>
<accession>A0A8B7P154</accession>
<dbReference type="Proteomes" id="UP000694843">
    <property type="component" value="Unplaced"/>
</dbReference>
<evidence type="ECO:0000313" key="2">
    <source>
        <dbReference type="Proteomes" id="UP000694843"/>
    </source>
</evidence>
<proteinExistence type="predicted"/>
<feature type="compositionally biased region" description="Polar residues" evidence="1">
    <location>
        <begin position="387"/>
        <end position="397"/>
    </location>
</feature>
<protein>
    <submittedName>
        <fullName evidence="3">Uncharacterized protein LOC108676205</fullName>
    </submittedName>
</protein>
<dbReference type="AlphaFoldDB" id="A0A8B7P154"/>
<evidence type="ECO:0000256" key="1">
    <source>
        <dbReference type="SAM" id="MobiDB-lite"/>
    </source>
</evidence>
<dbReference type="RefSeq" id="XP_018019748.1">
    <property type="nucleotide sequence ID" value="XM_018164259.2"/>
</dbReference>
<evidence type="ECO:0000313" key="3">
    <source>
        <dbReference type="RefSeq" id="XP_018019748.1"/>
    </source>
</evidence>
<gene>
    <name evidence="3" type="primary">LOC108676205</name>
</gene>
<reference evidence="3" key="1">
    <citation type="submission" date="2025-08" db="UniProtKB">
        <authorList>
            <consortium name="RefSeq"/>
        </authorList>
    </citation>
    <scope>IDENTIFICATION</scope>
</reference>
<dbReference type="GeneID" id="108676205"/>
<name>A0A8B7P154_HYAAZ</name>
<organism evidence="2 3">
    <name type="scientific">Hyalella azteca</name>
    <name type="common">Amphipod</name>
    <dbReference type="NCBI Taxonomy" id="294128"/>
    <lineage>
        <taxon>Eukaryota</taxon>
        <taxon>Metazoa</taxon>
        <taxon>Ecdysozoa</taxon>
        <taxon>Arthropoda</taxon>
        <taxon>Crustacea</taxon>
        <taxon>Multicrustacea</taxon>
        <taxon>Malacostraca</taxon>
        <taxon>Eumalacostraca</taxon>
        <taxon>Peracarida</taxon>
        <taxon>Amphipoda</taxon>
        <taxon>Senticaudata</taxon>
        <taxon>Talitrida</taxon>
        <taxon>Talitroidea</taxon>
        <taxon>Hyalellidae</taxon>
        <taxon>Hyalella</taxon>
    </lineage>
</organism>
<dbReference type="KEGG" id="hazt:108676205"/>
<feature type="region of interest" description="Disordered" evidence="1">
    <location>
        <begin position="367"/>
        <end position="397"/>
    </location>
</feature>